<accession>A0A9P6HCJ7</accession>
<dbReference type="AlphaFoldDB" id="A0A9P6HCJ7"/>
<sequence length="202" mass="23216">MDNTPYEQLGWIEPIFGWFHLQMAFATSLHRQYYGVKAGFGLARAFEVLGKKGLVTAKVKGNWFHDFEESLKVIVTAHLLCIWLQITGTTSVNDLWSKSPDELKQFSEHIVLEFASTAALEESSRQPSPGRDELEGQVVQFNRDLLEYLELDDAIKQGHVSRMEDLLPSLPYRFQGGNNKLYTIEVMELLQKLHKEWTDNVK</sequence>
<dbReference type="Pfam" id="PF20231">
    <property type="entry name" value="DUF6589"/>
    <property type="match status" value="1"/>
</dbReference>
<name>A0A9P6HCJ7_9AGAM</name>
<reference evidence="2" key="2">
    <citation type="submission" date="2020-11" db="EMBL/GenBank/DDBJ databases">
        <authorList>
            <consortium name="DOE Joint Genome Institute"/>
            <person name="Kuo A."/>
            <person name="Miyauchi S."/>
            <person name="Kiss E."/>
            <person name="Drula E."/>
            <person name="Kohler A."/>
            <person name="Sanchez-Garcia M."/>
            <person name="Andreopoulos B."/>
            <person name="Barry K.W."/>
            <person name="Bonito G."/>
            <person name="Buee M."/>
            <person name="Carver A."/>
            <person name="Chen C."/>
            <person name="Cichocki N."/>
            <person name="Clum A."/>
            <person name="Culley D."/>
            <person name="Crous P.W."/>
            <person name="Fauchery L."/>
            <person name="Girlanda M."/>
            <person name="Hayes R."/>
            <person name="Keri Z."/>
            <person name="Labutti K."/>
            <person name="Lipzen A."/>
            <person name="Lombard V."/>
            <person name="Magnuson J."/>
            <person name="Maillard F."/>
            <person name="Morin E."/>
            <person name="Murat C."/>
            <person name="Nolan M."/>
            <person name="Ohm R."/>
            <person name="Pangilinan J."/>
            <person name="Pereira M."/>
            <person name="Perotto S."/>
            <person name="Peter M."/>
            <person name="Riley R."/>
            <person name="Sitrit Y."/>
            <person name="Stielow B."/>
            <person name="Szollosi G."/>
            <person name="Zifcakova L."/>
            <person name="Stursova M."/>
            <person name="Spatafora J.W."/>
            <person name="Tedersoo L."/>
            <person name="Vaario L.-M."/>
            <person name="Yamada A."/>
            <person name="Yan M."/>
            <person name="Wang P."/>
            <person name="Xu J."/>
            <person name="Bruns T."/>
            <person name="Baldrian P."/>
            <person name="Vilgalys R."/>
            <person name="Henrissat B."/>
            <person name="Grigoriev I.V."/>
            <person name="Hibbett D."/>
            <person name="Nagy L.G."/>
            <person name="Martin F.M."/>
        </authorList>
    </citation>
    <scope>NUCLEOTIDE SEQUENCE</scope>
    <source>
        <strain evidence="2">UH-Tt-Lm1</strain>
    </source>
</reference>
<protein>
    <recommendedName>
        <fullName evidence="1">DUF6589 domain-containing protein</fullName>
    </recommendedName>
</protein>
<organism evidence="2 3">
    <name type="scientific">Thelephora terrestris</name>
    <dbReference type="NCBI Taxonomy" id="56493"/>
    <lineage>
        <taxon>Eukaryota</taxon>
        <taxon>Fungi</taxon>
        <taxon>Dikarya</taxon>
        <taxon>Basidiomycota</taxon>
        <taxon>Agaricomycotina</taxon>
        <taxon>Agaricomycetes</taxon>
        <taxon>Thelephorales</taxon>
        <taxon>Thelephoraceae</taxon>
        <taxon>Thelephora</taxon>
    </lineage>
</organism>
<dbReference type="Proteomes" id="UP000736335">
    <property type="component" value="Unassembled WGS sequence"/>
</dbReference>
<dbReference type="EMBL" id="WIUZ02000008">
    <property type="protein sequence ID" value="KAF9784431.1"/>
    <property type="molecule type" value="Genomic_DNA"/>
</dbReference>
<evidence type="ECO:0000259" key="1">
    <source>
        <dbReference type="Pfam" id="PF20231"/>
    </source>
</evidence>
<dbReference type="InterPro" id="IPR046496">
    <property type="entry name" value="DUF6589"/>
</dbReference>
<feature type="domain" description="DUF6589" evidence="1">
    <location>
        <begin position="2"/>
        <end position="201"/>
    </location>
</feature>
<keyword evidence="3" id="KW-1185">Reference proteome</keyword>
<reference evidence="2" key="1">
    <citation type="journal article" date="2020" name="Nat. Commun.">
        <title>Large-scale genome sequencing of mycorrhizal fungi provides insights into the early evolution of symbiotic traits.</title>
        <authorList>
            <person name="Miyauchi S."/>
            <person name="Kiss E."/>
            <person name="Kuo A."/>
            <person name="Drula E."/>
            <person name="Kohler A."/>
            <person name="Sanchez-Garcia M."/>
            <person name="Morin E."/>
            <person name="Andreopoulos B."/>
            <person name="Barry K.W."/>
            <person name="Bonito G."/>
            <person name="Buee M."/>
            <person name="Carver A."/>
            <person name="Chen C."/>
            <person name="Cichocki N."/>
            <person name="Clum A."/>
            <person name="Culley D."/>
            <person name="Crous P.W."/>
            <person name="Fauchery L."/>
            <person name="Girlanda M."/>
            <person name="Hayes R.D."/>
            <person name="Keri Z."/>
            <person name="LaButti K."/>
            <person name="Lipzen A."/>
            <person name="Lombard V."/>
            <person name="Magnuson J."/>
            <person name="Maillard F."/>
            <person name="Murat C."/>
            <person name="Nolan M."/>
            <person name="Ohm R.A."/>
            <person name="Pangilinan J."/>
            <person name="Pereira M.F."/>
            <person name="Perotto S."/>
            <person name="Peter M."/>
            <person name="Pfister S."/>
            <person name="Riley R."/>
            <person name="Sitrit Y."/>
            <person name="Stielow J.B."/>
            <person name="Szollosi G."/>
            <person name="Zifcakova L."/>
            <person name="Stursova M."/>
            <person name="Spatafora J.W."/>
            <person name="Tedersoo L."/>
            <person name="Vaario L.M."/>
            <person name="Yamada A."/>
            <person name="Yan M."/>
            <person name="Wang P."/>
            <person name="Xu J."/>
            <person name="Bruns T."/>
            <person name="Baldrian P."/>
            <person name="Vilgalys R."/>
            <person name="Dunand C."/>
            <person name="Henrissat B."/>
            <person name="Grigoriev I.V."/>
            <person name="Hibbett D."/>
            <person name="Nagy L.G."/>
            <person name="Martin F.M."/>
        </authorList>
    </citation>
    <scope>NUCLEOTIDE SEQUENCE</scope>
    <source>
        <strain evidence="2">UH-Tt-Lm1</strain>
    </source>
</reference>
<evidence type="ECO:0000313" key="3">
    <source>
        <dbReference type="Proteomes" id="UP000736335"/>
    </source>
</evidence>
<dbReference type="OrthoDB" id="3203379at2759"/>
<comment type="caution">
    <text evidence="2">The sequence shown here is derived from an EMBL/GenBank/DDBJ whole genome shotgun (WGS) entry which is preliminary data.</text>
</comment>
<evidence type="ECO:0000313" key="2">
    <source>
        <dbReference type="EMBL" id="KAF9784431.1"/>
    </source>
</evidence>
<proteinExistence type="predicted"/>
<gene>
    <name evidence="2" type="ORF">BJ322DRAFT_1109142</name>
</gene>